<feature type="compositionally biased region" description="Gly residues" evidence="1">
    <location>
        <begin position="158"/>
        <end position="167"/>
    </location>
</feature>
<reference evidence="2" key="1">
    <citation type="submission" date="2019-10" db="EMBL/GenBank/DDBJ databases">
        <authorList>
            <consortium name="DOE Joint Genome Institute"/>
            <person name="Kuo A."/>
            <person name="Miyauchi S."/>
            <person name="Kiss E."/>
            <person name="Drula E."/>
            <person name="Kohler A."/>
            <person name="Sanchez-Garcia M."/>
            <person name="Andreopoulos B."/>
            <person name="Barry K.W."/>
            <person name="Bonito G."/>
            <person name="Buee M."/>
            <person name="Carver A."/>
            <person name="Chen C."/>
            <person name="Cichocki N."/>
            <person name="Clum A."/>
            <person name="Culley D."/>
            <person name="Crous P.W."/>
            <person name="Fauchery L."/>
            <person name="Girlanda M."/>
            <person name="Hayes R."/>
            <person name="Keri Z."/>
            <person name="LaButti K."/>
            <person name="Lipzen A."/>
            <person name="Lombard V."/>
            <person name="Magnuson J."/>
            <person name="Maillard F."/>
            <person name="Morin E."/>
            <person name="Murat C."/>
            <person name="Nolan M."/>
            <person name="Ohm R."/>
            <person name="Pangilinan J."/>
            <person name="Pereira M."/>
            <person name="Perotto S."/>
            <person name="Peter M."/>
            <person name="Riley R."/>
            <person name="Sitrit Y."/>
            <person name="Stielow B."/>
            <person name="Szollosi G."/>
            <person name="Zifcakova L."/>
            <person name="Stursova M."/>
            <person name="Spatafora J.W."/>
            <person name="Tedersoo L."/>
            <person name="Vaario L.-M."/>
            <person name="Yamada A."/>
            <person name="Yan M."/>
            <person name="Wang P."/>
            <person name="Xu J."/>
            <person name="Bruns T."/>
            <person name="Baldrian P."/>
            <person name="Vilgalys R."/>
            <person name="Henrissat B."/>
            <person name="Grigoriev I.V."/>
            <person name="Hibbett D."/>
            <person name="Nagy L.G."/>
            <person name="Martin F.M."/>
        </authorList>
    </citation>
    <scope>NUCLEOTIDE SEQUENCE</scope>
    <source>
        <strain evidence="2">BED1</strain>
    </source>
</reference>
<reference evidence="2" key="2">
    <citation type="journal article" date="2020" name="Nat. Commun.">
        <title>Large-scale genome sequencing of mycorrhizal fungi provides insights into the early evolution of symbiotic traits.</title>
        <authorList>
            <person name="Miyauchi S."/>
            <person name="Kiss E."/>
            <person name="Kuo A."/>
            <person name="Drula E."/>
            <person name="Kohler A."/>
            <person name="Sanchez-Garcia M."/>
            <person name="Morin E."/>
            <person name="Andreopoulos B."/>
            <person name="Barry K.W."/>
            <person name="Bonito G."/>
            <person name="Buee M."/>
            <person name="Carver A."/>
            <person name="Chen C."/>
            <person name="Cichocki N."/>
            <person name="Clum A."/>
            <person name="Culley D."/>
            <person name="Crous P.W."/>
            <person name="Fauchery L."/>
            <person name="Girlanda M."/>
            <person name="Hayes R.D."/>
            <person name="Keri Z."/>
            <person name="LaButti K."/>
            <person name="Lipzen A."/>
            <person name="Lombard V."/>
            <person name="Magnuson J."/>
            <person name="Maillard F."/>
            <person name="Murat C."/>
            <person name="Nolan M."/>
            <person name="Ohm R.A."/>
            <person name="Pangilinan J."/>
            <person name="Pereira M.F."/>
            <person name="Perotto S."/>
            <person name="Peter M."/>
            <person name="Pfister S."/>
            <person name="Riley R."/>
            <person name="Sitrit Y."/>
            <person name="Stielow J.B."/>
            <person name="Szollosi G."/>
            <person name="Zifcakova L."/>
            <person name="Stursova M."/>
            <person name="Spatafora J.W."/>
            <person name="Tedersoo L."/>
            <person name="Vaario L.M."/>
            <person name="Yamada A."/>
            <person name="Yan M."/>
            <person name="Wang P."/>
            <person name="Xu J."/>
            <person name="Bruns T."/>
            <person name="Baldrian P."/>
            <person name="Vilgalys R."/>
            <person name="Dunand C."/>
            <person name="Henrissat B."/>
            <person name="Grigoriev I.V."/>
            <person name="Hibbett D."/>
            <person name="Nagy L.G."/>
            <person name="Martin F.M."/>
        </authorList>
    </citation>
    <scope>NUCLEOTIDE SEQUENCE</scope>
    <source>
        <strain evidence="2">BED1</strain>
    </source>
</reference>
<keyword evidence="3" id="KW-1185">Reference proteome</keyword>
<dbReference type="EMBL" id="WHUW01000006">
    <property type="protein sequence ID" value="KAF8444877.1"/>
    <property type="molecule type" value="Genomic_DNA"/>
</dbReference>
<evidence type="ECO:0000313" key="2">
    <source>
        <dbReference type="EMBL" id="KAF8444877.1"/>
    </source>
</evidence>
<comment type="caution">
    <text evidence="2">The sequence shown here is derived from an EMBL/GenBank/DDBJ whole genome shotgun (WGS) entry which is preliminary data.</text>
</comment>
<protein>
    <submittedName>
        <fullName evidence="2">Uncharacterized protein</fullName>
    </submittedName>
</protein>
<organism evidence="2 3">
    <name type="scientific">Boletus edulis BED1</name>
    <dbReference type="NCBI Taxonomy" id="1328754"/>
    <lineage>
        <taxon>Eukaryota</taxon>
        <taxon>Fungi</taxon>
        <taxon>Dikarya</taxon>
        <taxon>Basidiomycota</taxon>
        <taxon>Agaricomycotina</taxon>
        <taxon>Agaricomycetes</taxon>
        <taxon>Agaricomycetidae</taxon>
        <taxon>Boletales</taxon>
        <taxon>Boletineae</taxon>
        <taxon>Boletaceae</taxon>
        <taxon>Boletoideae</taxon>
        <taxon>Boletus</taxon>
    </lineage>
</organism>
<evidence type="ECO:0000313" key="3">
    <source>
        <dbReference type="Proteomes" id="UP001194468"/>
    </source>
</evidence>
<accession>A0AAD4C051</accession>
<sequence length="308" mass="32886">MGAHLRWKKKRSMRQAARLAAASIVRLPPKSAWTCRCGLFRPVRVVPGTSDTCIVTVTVVEAQGRSGGAVTGHRSLAIAAASMGTVSLTFCVAGISGREGAILTKKGIWNDGDDHTPLPSASRSYGDKGPASMDMAMPRSADMVNRDRTDPSSSYGSEGDGGPGSDFGGSNIDTPKIPFLSWAVAHTASPAEFAIGSKLAVPVHHVGINYSNTGCGQSIEFRVRLGGRTKRVDRPKSLDRGSGRTIKRTEVCRNGIGGWEEDVSIYWCRKNTTSSRGQTMNKVHSWMQSSVQDSAHGTDAAFDGWCQD</sequence>
<evidence type="ECO:0000256" key="1">
    <source>
        <dbReference type="SAM" id="MobiDB-lite"/>
    </source>
</evidence>
<gene>
    <name evidence="2" type="ORF">L210DRAFT_3502306</name>
</gene>
<feature type="region of interest" description="Disordered" evidence="1">
    <location>
        <begin position="107"/>
        <end position="170"/>
    </location>
</feature>
<name>A0AAD4C051_BOLED</name>
<dbReference type="AlphaFoldDB" id="A0AAD4C051"/>
<dbReference type="Proteomes" id="UP001194468">
    <property type="component" value="Unassembled WGS sequence"/>
</dbReference>
<proteinExistence type="predicted"/>